<dbReference type="Proteomes" id="UP001358614">
    <property type="component" value="Chromosome 3"/>
</dbReference>
<dbReference type="PANTHER" id="PTHR35192">
    <property type="entry name" value="PROTEIN, PUTATIVE-RELATED"/>
    <property type="match status" value="1"/>
</dbReference>
<accession>A0AAX4KYC2</accession>
<name>A0AAX4KYC2_9TREE</name>
<dbReference type="GeneID" id="91107279"/>
<evidence type="ECO:0008006" key="4">
    <source>
        <dbReference type="Google" id="ProtNLM"/>
    </source>
</evidence>
<keyword evidence="1" id="KW-0732">Signal</keyword>
<dbReference type="RefSeq" id="XP_066088310.1">
    <property type="nucleotide sequence ID" value="XM_066232213.1"/>
</dbReference>
<keyword evidence="3" id="KW-1185">Reference proteome</keyword>
<evidence type="ECO:0000313" key="2">
    <source>
        <dbReference type="EMBL" id="WWD10343.1"/>
    </source>
</evidence>
<dbReference type="PANTHER" id="PTHR35192:SF2">
    <property type="entry name" value="APPLE DOMAIN-CONTAINING PROTEIN"/>
    <property type="match status" value="1"/>
</dbReference>
<evidence type="ECO:0000256" key="1">
    <source>
        <dbReference type="SAM" id="SignalP"/>
    </source>
</evidence>
<evidence type="ECO:0000313" key="3">
    <source>
        <dbReference type="Proteomes" id="UP001358614"/>
    </source>
</evidence>
<feature type="chain" id="PRO_5043802854" description="WSC domain-containing protein" evidence="1">
    <location>
        <begin position="17"/>
        <end position="278"/>
    </location>
</feature>
<dbReference type="AlphaFoldDB" id="A0AAX4KYC2"/>
<sequence>MLPVLWITSLLGLTSASDLVGCFSYPEVLKGQVGGLQPGMIPVDCLANCVREGKTYTYEYDQYRNGLGYDQWCLCSDDAPSYRFLSSGPDTCDPGFSTPGDVAVLAPLAPFTFDACYPGIGNPDLDYQINDIFQCLSSCASYRYARMALYADGEGGYCHCYLTDELWSGEHYVPCNRGAWYIYQQTIQPSSFAKGGRAGLGISKNEQLCPDGLTACNLPLVSSEGYECIETNIDPESCLDCTNIQNAIINTITCVGGQCIIGSCEDGFVLHEGMCDAI</sequence>
<dbReference type="EMBL" id="CP144091">
    <property type="protein sequence ID" value="WWD10343.1"/>
    <property type="molecule type" value="Genomic_DNA"/>
</dbReference>
<protein>
    <recommendedName>
        <fullName evidence="4">WSC domain-containing protein</fullName>
    </recommendedName>
</protein>
<dbReference type="KEGG" id="ker:91107279"/>
<proteinExistence type="predicted"/>
<organism evidence="2 3">
    <name type="scientific">Kwoniella europaea PYCC6329</name>
    <dbReference type="NCBI Taxonomy" id="1423913"/>
    <lineage>
        <taxon>Eukaryota</taxon>
        <taxon>Fungi</taxon>
        <taxon>Dikarya</taxon>
        <taxon>Basidiomycota</taxon>
        <taxon>Agaricomycotina</taxon>
        <taxon>Tremellomycetes</taxon>
        <taxon>Tremellales</taxon>
        <taxon>Cryptococcaceae</taxon>
        <taxon>Kwoniella</taxon>
    </lineage>
</organism>
<gene>
    <name evidence="2" type="ORF">V865_008478</name>
</gene>
<feature type="signal peptide" evidence="1">
    <location>
        <begin position="1"/>
        <end position="16"/>
    </location>
</feature>
<dbReference type="InterPro" id="IPR038955">
    <property type="entry name" value="PriA/CPL1_fungi"/>
</dbReference>
<reference evidence="2 3" key="1">
    <citation type="submission" date="2024-01" db="EMBL/GenBank/DDBJ databases">
        <title>Comparative genomics of Cryptococcus and Kwoniella reveals pathogenesis evolution and contrasting modes of karyotype evolution via chromosome fusion or intercentromeric recombination.</title>
        <authorList>
            <person name="Coelho M.A."/>
            <person name="David-Palma M."/>
            <person name="Shea T."/>
            <person name="Bowers K."/>
            <person name="McGinley-Smith S."/>
            <person name="Mohammad A.W."/>
            <person name="Gnirke A."/>
            <person name="Yurkov A.M."/>
            <person name="Nowrousian M."/>
            <person name="Sun S."/>
            <person name="Cuomo C.A."/>
            <person name="Heitman J."/>
        </authorList>
    </citation>
    <scope>NUCLEOTIDE SEQUENCE [LARGE SCALE GENOMIC DNA]</scope>
    <source>
        <strain evidence="2 3">PYCC6329</strain>
    </source>
</reference>